<name>A0ABQ7A458_BRACR</name>
<protein>
    <submittedName>
        <fullName evidence="2">Uncharacterized protein</fullName>
    </submittedName>
</protein>
<gene>
    <name evidence="2" type="ORF">DY000_02064398</name>
</gene>
<evidence type="ECO:0000313" key="3">
    <source>
        <dbReference type="Proteomes" id="UP000266723"/>
    </source>
</evidence>
<accession>A0ABQ7A458</accession>
<evidence type="ECO:0000256" key="1">
    <source>
        <dbReference type="SAM" id="MobiDB-lite"/>
    </source>
</evidence>
<keyword evidence="3" id="KW-1185">Reference proteome</keyword>
<organism evidence="2 3">
    <name type="scientific">Brassica cretica</name>
    <name type="common">Mustard</name>
    <dbReference type="NCBI Taxonomy" id="69181"/>
    <lineage>
        <taxon>Eukaryota</taxon>
        <taxon>Viridiplantae</taxon>
        <taxon>Streptophyta</taxon>
        <taxon>Embryophyta</taxon>
        <taxon>Tracheophyta</taxon>
        <taxon>Spermatophyta</taxon>
        <taxon>Magnoliopsida</taxon>
        <taxon>eudicotyledons</taxon>
        <taxon>Gunneridae</taxon>
        <taxon>Pentapetalae</taxon>
        <taxon>rosids</taxon>
        <taxon>malvids</taxon>
        <taxon>Brassicales</taxon>
        <taxon>Brassicaceae</taxon>
        <taxon>Brassiceae</taxon>
        <taxon>Brassica</taxon>
    </lineage>
</organism>
<dbReference type="Proteomes" id="UP000266723">
    <property type="component" value="Unassembled WGS sequence"/>
</dbReference>
<comment type="caution">
    <text evidence="2">The sequence shown here is derived from an EMBL/GenBank/DDBJ whole genome shotgun (WGS) entry which is preliminary data.</text>
</comment>
<evidence type="ECO:0000313" key="2">
    <source>
        <dbReference type="EMBL" id="KAF3492442.1"/>
    </source>
</evidence>
<sequence>MMEERHHLNGMNSRNNLGTMDDLKSRNSSLYENKQESMERLLVLVKSEVDQWFLLNTTQEPNSCTNSGYHGIIEATAKSEQWPQSIFGTNYFA</sequence>
<feature type="region of interest" description="Disordered" evidence="1">
    <location>
        <begin position="1"/>
        <end position="21"/>
    </location>
</feature>
<dbReference type="EMBL" id="QGKV02002266">
    <property type="protein sequence ID" value="KAF3492442.1"/>
    <property type="molecule type" value="Genomic_DNA"/>
</dbReference>
<proteinExistence type="predicted"/>
<reference evidence="2 3" key="1">
    <citation type="journal article" date="2020" name="BMC Genomics">
        <title>Intraspecific diversification of the crop wild relative Brassica cretica Lam. using demographic model selection.</title>
        <authorList>
            <person name="Kioukis A."/>
            <person name="Michalopoulou V.A."/>
            <person name="Briers L."/>
            <person name="Pirintsos S."/>
            <person name="Studholme D.J."/>
            <person name="Pavlidis P."/>
            <person name="Sarris P.F."/>
        </authorList>
    </citation>
    <scope>NUCLEOTIDE SEQUENCE [LARGE SCALE GENOMIC DNA]</scope>
    <source>
        <strain evidence="3">cv. PFS-1207/04</strain>
    </source>
</reference>